<dbReference type="InterPro" id="IPR008880">
    <property type="entry name" value="Trigger_fac_C"/>
</dbReference>
<evidence type="ECO:0000256" key="7">
    <source>
        <dbReference type="ARBA" id="ARBA00023186"/>
    </source>
</evidence>
<gene>
    <name evidence="12" type="primary">tig</name>
    <name evidence="17" type="ORF">DIW15_04980</name>
</gene>
<organism evidence="17 18">
    <name type="scientific">Bavariicoccus seileri</name>
    <dbReference type="NCBI Taxonomy" id="549685"/>
    <lineage>
        <taxon>Bacteria</taxon>
        <taxon>Bacillati</taxon>
        <taxon>Bacillota</taxon>
        <taxon>Bacilli</taxon>
        <taxon>Lactobacillales</taxon>
        <taxon>Enterococcaceae</taxon>
        <taxon>Bavariicoccus</taxon>
    </lineage>
</organism>
<evidence type="ECO:0000256" key="1">
    <source>
        <dbReference type="ARBA" id="ARBA00000971"/>
    </source>
</evidence>
<dbReference type="GO" id="GO:0003755">
    <property type="term" value="F:peptidyl-prolyl cis-trans isomerase activity"/>
    <property type="evidence" value="ECO:0007669"/>
    <property type="project" value="UniProtKB-UniRule"/>
</dbReference>
<evidence type="ECO:0000256" key="4">
    <source>
        <dbReference type="ARBA" id="ARBA00016902"/>
    </source>
</evidence>
<dbReference type="PIRSF" id="PIRSF003095">
    <property type="entry name" value="Trigger_factor"/>
    <property type="match status" value="1"/>
</dbReference>
<evidence type="ECO:0000313" key="17">
    <source>
        <dbReference type="EMBL" id="HCS94042.1"/>
    </source>
</evidence>
<comment type="similarity">
    <text evidence="2 12 14">Belongs to the FKBP-type PPIase family. Tig subfamily.</text>
</comment>
<sequence length="428" mass="48314">MTANWEITENGYGVLTFEISEPQKKVAIDKAFNKVKKNLNVPGFRKGKVTRSVFNRMFGETSLYEDALNNVLPVAYPLAVEEAGIDPVAQPEISVESLNNDEPWVIKAKVAVKPVVKLGQFEGLEVEKQDRSVTDEEVEDRLKAEQEKNAELIVKEADQPAEYGDTVVIDYKGFVDGVAFEGGEDKNHSLELGSNQFIPGFEEQLIGTKEGDEVEVKVTFPSEYHSEALAGKEATFEVKVHEVKTKELPELDDEFAKDVSEDVSTLGELKEKYRKELEDEKKQLADEKVQDAAIRKAIDNAEIIDLPEVMVTEEVDRQLDHYLNNMRRQGIEPDLYYQITGSTEDDLKQQFTQDADVRTKTNLILEQIVKEKDIEVSEGEIESEIKSLADEYDMDEKQVRNTVSTDMLAEDIKLKKALGLITESVKEV</sequence>
<dbReference type="HAMAP" id="MF_00303">
    <property type="entry name" value="Trigger_factor_Tig"/>
    <property type="match status" value="1"/>
</dbReference>
<dbReference type="AlphaFoldDB" id="A0A3D4S6D6"/>
<proteinExistence type="inferred from homology"/>
<comment type="domain">
    <text evidence="12">Consists of 3 domains; the N-terminus binds the ribosome, the middle domain has PPIase activity, while the C-terminus has intrinsic chaperone activity on its own.</text>
</comment>
<dbReference type="GO" id="GO:0015031">
    <property type="term" value="P:protein transport"/>
    <property type="evidence" value="ECO:0007669"/>
    <property type="project" value="UniProtKB-UniRule"/>
</dbReference>
<dbReference type="PANTHER" id="PTHR30560">
    <property type="entry name" value="TRIGGER FACTOR CHAPERONE AND PEPTIDYL-PROLYL CIS/TRANS ISOMERASE"/>
    <property type="match status" value="1"/>
</dbReference>
<dbReference type="PANTHER" id="PTHR30560:SF3">
    <property type="entry name" value="TRIGGER FACTOR-LIKE PROTEIN TIG, CHLOROPLASTIC"/>
    <property type="match status" value="1"/>
</dbReference>
<evidence type="ECO:0000259" key="16">
    <source>
        <dbReference type="PROSITE" id="PS50059"/>
    </source>
</evidence>
<evidence type="ECO:0000256" key="11">
    <source>
        <dbReference type="ARBA" id="ARBA00029986"/>
    </source>
</evidence>
<dbReference type="Gene3D" id="3.10.50.40">
    <property type="match status" value="1"/>
</dbReference>
<dbReference type="EC" id="5.2.1.8" evidence="3 12"/>
<keyword evidence="7 12" id="KW-0143">Chaperone</keyword>
<keyword evidence="8 12" id="KW-0413">Isomerase</keyword>
<dbReference type="Gene3D" id="3.30.70.1050">
    <property type="entry name" value="Trigger factor ribosome-binding domain"/>
    <property type="match status" value="1"/>
</dbReference>
<evidence type="ECO:0000256" key="12">
    <source>
        <dbReference type="HAMAP-Rule" id="MF_00303"/>
    </source>
</evidence>
<dbReference type="InterPro" id="IPR046357">
    <property type="entry name" value="PPIase_dom_sf"/>
</dbReference>
<dbReference type="GO" id="GO:0051083">
    <property type="term" value="P:'de novo' cotranslational protein folding"/>
    <property type="evidence" value="ECO:0007669"/>
    <property type="project" value="TreeGrafter"/>
</dbReference>
<evidence type="ECO:0000256" key="13">
    <source>
        <dbReference type="PROSITE-ProRule" id="PRU00277"/>
    </source>
</evidence>
<dbReference type="FunFam" id="3.10.50.40:FF:000001">
    <property type="entry name" value="Trigger factor"/>
    <property type="match status" value="1"/>
</dbReference>
<dbReference type="SUPFAM" id="SSF54534">
    <property type="entry name" value="FKBP-like"/>
    <property type="match status" value="1"/>
</dbReference>
<evidence type="ECO:0000256" key="14">
    <source>
        <dbReference type="RuleBase" id="RU003914"/>
    </source>
</evidence>
<dbReference type="GO" id="GO:0051301">
    <property type="term" value="P:cell division"/>
    <property type="evidence" value="ECO:0007669"/>
    <property type="project" value="UniProtKB-KW"/>
</dbReference>
<dbReference type="GO" id="GO:0043022">
    <property type="term" value="F:ribosome binding"/>
    <property type="evidence" value="ECO:0007669"/>
    <property type="project" value="TreeGrafter"/>
</dbReference>
<evidence type="ECO:0000256" key="5">
    <source>
        <dbReference type="ARBA" id="ARBA00022618"/>
    </source>
</evidence>
<evidence type="ECO:0000256" key="3">
    <source>
        <dbReference type="ARBA" id="ARBA00013194"/>
    </source>
</evidence>
<dbReference type="SUPFAM" id="SSF109998">
    <property type="entry name" value="Triger factor/SurA peptide-binding domain-like"/>
    <property type="match status" value="1"/>
</dbReference>
<keyword evidence="15" id="KW-0175">Coiled coil</keyword>
<evidence type="ECO:0000256" key="8">
    <source>
        <dbReference type="ARBA" id="ARBA00023235"/>
    </source>
</evidence>
<reference evidence="17 18" key="1">
    <citation type="journal article" date="2018" name="Nat. Biotechnol.">
        <title>A standardized bacterial taxonomy based on genome phylogeny substantially revises the tree of life.</title>
        <authorList>
            <person name="Parks D.H."/>
            <person name="Chuvochina M."/>
            <person name="Waite D.W."/>
            <person name="Rinke C."/>
            <person name="Skarshewski A."/>
            <person name="Chaumeil P.A."/>
            <person name="Hugenholtz P."/>
        </authorList>
    </citation>
    <scope>NUCLEOTIDE SEQUENCE [LARGE SCALE GENOMIC DNA]</scope>
    <source>
        <strain evidence="17">UBA11306</strain>
    </source>
</reference>
<dbReference type="SUPFAM" id="SSF102735">
    <property type="entry name" value="Trigger factor ribosome-binding domain"/>
    <property type="match status" value="1"/>
</dbReference>
<evidence type="ECO:0000313" key="18">
    <source>
        <dbReference type="Proteomes" id="UP000262195"/>
    </source>
</evidence>
<dbReference type="InterPro" id="IPR008881">
    <property type="entry name" value="Trigger_fac_ribosome-bd_bac"/>
</dbReference>
<dbReference type="GO" id="GO:0043335">
    <property type="term" value="P:protein unfolding"/>
    <property type="evidence" value="ECO:0007669"/>
    <property type="project" value="TreeGrafter"/>
</dbReference>
<feature type="domain" description="PPIase FKBP-type" evidence="16">
    <location>
        <begin position="164"/>
        <end position="246"/>
    </location>
</feature>
<keyword evidence="9 12" id="KW-0131">Cell cycle</keyword>
<comment type="subcellular location">
    <subcellularLocation>
        <location evidence="12">Cytoplasm</location>
    </subcellularLocation>
    <text evidence="12">About half TF is bound to the ribosome near the polypeptide exit tunnel while the other half is free in the cytoplasm.</text>
</comment>
<dbReference type="Pfam" id="PF00254">
    <property type="entry name" value="FKBP_C"/>
    <property type="match status" value="1"/>
</dbReference>
<comment type="catalytic activity">
    <reaction evidence="1 12 13">
        <text>[protein]-peptidylproline (omega=180) = [protein]-peptidylproline (omega=0)</text>
        <dbReference type="Rhea" id="RHEA:16237"/>
        <dbReference type="Rhea" id="RHEA-COMP:10747"/>
        <dbReference type="Rhea" id="RHEA-COMP:10748"/>
        <dbReference type="ChEBI" id="CHEBI:83833"/>
        <dbReference type="ChEBI" id="CHEBI:83834"/>
        <dbReference type="EC" id="5.2.1.8"/>
    </reaction>
</comment>
<dbReference type="STRING" id="1121105.GCA_000421665_00596"/>
<evidence type="ECO:0000256" key="10">
    <source>
        <dbReference type="ARBA" id="ARBA00024849"/>
    </source>
</evidence>
<dbReference type="InterPro" id="IPR005215">
    <property type="entry name" value="Trig_fac"/>
</dbReference>
<comment type="function">
    <text evidence="10 12">Involved in protein export. Acts as a chaperone by maintaining the newly synthesized protein in an open conformation. Functions as a peptidyl-prolyl cis-trans isomerase.</text>
</comment>
<protein>
    <recommendedName>
        <fullName evidence="4 12">Trigger factor</fullName>
        <shortName evidence="12">TF</shortName>
        <ecNumber evidence="3 12">5.2.1.8</ecNumber>
    </recommendedName>
    <alternativeName>
        <fullName evidence="11 12">PPIase</fullName>
    </alternativeName>
</protein>
<dbReference type="Pfam" id="PF05697">
    <property type="entry name" value="Trigger_N"/>
    <property type="match status" value="1"/>
</dbReference>
<dbReference type="Proteomes" id="UP000262195">
    <property type="component" value="Unassembled WGS sequence"/>
</dbReference>
<evidence type="ECO:0000256" key="6">
    <source>
        <dbReference type="ARBA" id="ARBA00023110"/>
    </source>
</evidence>
<evidence type="ECO:0000256" key="15">
    <source>
        <dbReference type="SAM" id="Coils"/>
    </source>
</evidence>
<dbReference type="InterPro" id="IPR027304">
    <property type="entry name" value="Trigger_fact/SurA_dom_sf"/>
</dbReference>
<dbReference type="GO" id="GO:0044183">
    <property type="term" value="F:protein folding chaperone"/>
    <property type="evidence" value="ECO:0007669"/>
    <property type="project" value="TreeGrafter"/>
</dbReference>
<comment type="caution">
    <text evidence="17">The sequence shown here is derived from an EMBL/GenBank/DDBJ whole genome shotgun (WGS) entry which is preliminary data.</text>
</comment>
<keyword evidence="6 12" id="KW-0697">Rotamase</keyword>
<dbReference type="Gene3D" id="1.10.3120.10">
    <property type="entry name" value="Trigger factor, C-terminal domain"/>
    <property type="match status" value="1"/>
</dbReference>
<name>A0A3D4S6D6_9ENTE</name>
<evidence type="ECO:0000256" key="9">
    <source>
        <dbReference type="ARBA" id="ARBA00023306"/>
    </source>
</evidence>
<accession>A0A3D4S6D6</accession>
<dbReference type="GO" id="GO:0005737">
    <property type="term" value="C:cytoplasm"/>
    <property type="evidence" value="ECO:0007669"/>
    <property type="project" value="UniProtKB-SubCell"/>
</dbReference>
<dbReference type="Pfam" id="PF05698">
    <property type="entry name" value="Trigger_C"/>
    <property type="match status" value="1"/>
</dbReference>
<dbReference type="InterPro" id="IPR001179">
    <property type="entry name" value="PPIase_FKBP_dom"/>
</dbReference>
<dbReference type="PROSITE" id="PS50059">
    <property type="entry name" value="FKBP_PPIASE"/>
    <property type="match status" value="1"/>
</dbReference>
<dbReference type="InterPro" id="IPR036611">
    <property type="entry name" value="Trigger_fac_ribosome-bd_sf"/>
</dbReference>
<dbReference type="NCBIfam" id="TIGR00115">
    <property type="entry name" value="tig"/>
    <property type="match status" value="1"/>
</dbReference>
<dbReference type="InterPro" id="IPR037041">
    <property type="entry name" value="Trigger_fac_C_sf"/>
</dbReference>
<evidence type="ECO:0000256" key="2">
    <source>
        <dbReference type="ARBA" id="ARBA00005464"/>
    </source>
</evidence>
<dbReference type="EMBL" id="DQHO01000031">
    <property type="protein sequence ID" value="HCS94042.1"/>
    <property type="molecule type" value="Genomic_DNA"/>
</dbReference>
<feature type="coiled-coil region" evidence="15">
    <location>
        <begin position="263"/>
        <end position="290"/>
    </location>
</feature>
<keyword evidence="12" id="KW-0963">Cytoplasm</keyword>
<keyword evidence="5 12" id="KW-0132">Cell division</keyword>